<proteinExistence type="predicted"/>
<evidence type="ECO:0000313" key="3">
    <source>
        <dbReference type="Proteomes" id="UP000481852"/>
    </source>
</evidence>
<dbReference type="Proteomes" id="UP000481852">
    <property type="component" value="Unassembled WGS sequence"/>
</dbReference>
<dbReference type="SUPFAM" id="SSF51905">
    <property type="entry name" value="FAD/NAD(P)-binding domain"/>
    <property type="match status" value="1"/>
</dbReference>
<evidence type="ECO:0000259" key="1">
    <source>
        <dbReference type="Pfam" id="PF01593"/>
    </source>
</evidence>
<dbReference type="GO" id="GO:0016491">
    <property type="term" value="F:oxidoreductase activity"/>
    <property type="evidence" value="ECO:0007669"/>
    <property type="project" value="InterPro"/>
</dbReference>
<feature type="domain" description="Amine oxidase" evidence="1">
    <location>
        <begin position="20"/>
        <end position="303"/>
    </location>
</feature>
<keyword evidence="3" id="KW-1185">Reference proteome</keyword>
<dbReference type="RefSeq" id="WP_154521549.1">
    <property type="nucleotide sequence ID" value="NZ_VULZ01000001.1"/>
</dbReference>
<gene>
    <name evidence="2" type="ORF">FYJ35_00460</name>
</gene>
<sequence length="470" mass="54031">MERAGNDHKERICIIGGGPAGVSAAMYLQKKGYHQVEIYEKLNKVGGKAWSPRFEVNGESRAYEMGAIMGAKTYYAVHELERFAGIDHDGPEMRRMYRNADGQEIFPFDPQKEFSFGKLAGLLRMKSQMKKLVKIMDTKYKGYDLYGHVGVAKGRYSGLSKEESRALHRVSGVNPNLKDLALPFDEFCRKNGVEDVQKIWIAPFTSFGYGFFDEIPAAYVMKYLDTTTAIEFIAMRLWTWKDGTQSIYEAVNRKLENPVHLNTEVVKVERPDDGKVYVTVRQDGTERTEVFDRLIITTPLDHFLTYADADEDEHTLFTKIRHEEYVDFLATFRPNDGPTISGYIFDNMTPERRGHAMVYYHRWKDLTDNCPCSVYALRNHAGDEDVPYDETIRKMTDDMAICGFPLQKRLIEQETYYCPHVTPEDYAAGWYDRLDALQGRRGTYYAGEILSFGDMEDTCASSRDIVGRFF</sequence>
<dbReference type="Gene3D" id="3.50.50.60">
    <property type="entry name" value="FAD/NAD(P)-binding domain"/>
    <property type="match status" value="1"/>
</dbReference>
<dbReference type="Gene3D" id="1.10.405.20">
    <property type="match status" value="1"/>
</dbReference>
<dbReference type="Gene3D" id="3.30.70.1990">
    <property type="match status" value="1"/>
</dbReference>
<name>A0A6L5X244_9FIRM</name>
<comment type="caution">
    <text evidence="2">The sequence shown here is derived from an EMBL/GenBank/DDBJ whole genome shotgun (WGS) entry which is preliminary data.</text>
</comment>
<dbReference type="Pfam" id="PF01593">
    <property type="entry name" value="Amino_oxidase"/>
    <property type="match status" value="1"/>
</dbReference>
<dbReference type="InterPro" id="IPR050464">
    <property type="entry name" value="Zeta_carotene_desat/Oxidored"/>
</dbReference>
<dbReference type="PRINTS" id="PR00419">
    <property type="entry name" value="ADXRDTASE"/>
</dbReference>
<dbReference type="InterPro" id="IPR036188">
    <property type="entry name" value="FAD/NAD-bd_sf"/>
</dbReference>
<reference evidence="2 3" key="1">
    <citation type="submission" date="2019-08" db="EMBL/GenBank/DDBJ databases">
        <title>In-depth cultivation of the pig gut microbiome towards novel bacterial diversity and tailored functional studies.</title>
        <authorList>
            <person name="Wylensek D."/>
            <person name="Hitch T.C.A."/>
            <person name="Clavel T."/>
        </authorList>
    </citation>
    <scope>NUCLEOTIDE SEQUENCE [LARGE SCALE GENOMIC DNA]</scope>
    <source>
        <strain evidence="2 3">Oil+RF-744-WCA-WT-11</strain>
    </source>
</reference>
<accession>A0A6L5X244</accession>
<dbReference type="EMBL" id="VULZ01000001">
    <property type="protein sequence ID" value="MSS13537.1"/>
    <property type="molecule type" value="Genomic_DNA"/>
</dbReference>
<organism evidence="2 3">
    <name type="scientific">Porcincola intestinalis</name>
    <dbReference type="NCBI Taxonomy" id="2606632"/>
    <lineage>
        <taxon>Bacteria</taxon>
        <taxon>Bacillati</taxon>
        <taxon>Bacillota</taxon>
        <taxon>Clostridia</taxon>
        <taxon>Lachnospirales</taxon>
        <taxon>Lachnospiraceae</taxon>
        <taxon>Porcincola</taxon>
    </lineage>
</organism>
<dbReference type="PANTHER" id="PTHR42923:SF39">
    <property type="entry name" value="AMINO OXIDASE"/>
    <property type="match status" value="1"/>
</dbReference>
<evidence type="ECO:0000313" key="2">
    <source>
        <dbReference type="EMBL" id="MSS13537.1"/>
    </source>
</evidence>
<dbReference type="InterPro" id="IPR002937">
    <property type="entry name" value="Amino_oxidase"/>
</dbReference>
<protein>
    <submittedName>
        <fullName evidence="2">FAD-dependent oxidoreductase</fullName>
    </submittedName>
</protein>
<dbReference type="PANTHER" id="PTHR42923">
    <property type="entry name" value="PROTOPORPHYRINOGEN OXIDASE"/>
    <property type="match status" value="1"/>
</dbReference>
<dbReference type="AlphaFoldDB" id="A0A6L5X244"/>